<feature type="transmembrane region" description="Helical" evidence="1">
    <location>
        <begin position="121"/>
        <end position="138"/>
    </location>
</feature>
<feature type="transmembrane region" description="Helical" evidence="1">
    <location>
        <begin position="68"/>
        <end position="86"/>
    </location>
</feature>
<dbReference type="AlphaFoldDB" id="A0A369YH86"/>
<dbReference type="InterPro" id="IPR025576">
    <property type="entry name" value="YwiC"/>
</dbReference>
<dbReference type="STRING" id="1035839.GCA_000238795_01072"/>
<keyword evidence="1" id="KW-0472">Membrane</keyword>
<evidence type="ECO:0008006" key="4">
    <source>
        <dbReference type="Google" id="ProtNLM"/>
    </source>
</evidence>
<dbReference type="Pfam" id="PF14256">
    <property type="entry name" value="YwiC"/>
    <property type="match status" value="1"/>
</dbReference>
<feature type="transmembrane region" description="Helical" evidence="1">
    <location>
        <begin position="144"/>
        <end position="161"/>
    </location>
</feature>
<dbReference type="Proteomes" id="UP000253872">
    <property type="component" value="Unassembled WGS sequence"/>
</dbReference>
<keyword evidence="1" id="KW-1133">Transmembrane helix</keyword>
<organism evidence="2 3">
    <name type="scientific">Haemophilus sputorum</name>
    <dbReference type="NCBI Taxonomy" id="1078480"/>
    <lineage>
        <taxon>Bacteria</taxon>
        <taxon>Pseudomonadati</taxon>
        <taxon>Pseudomonadota</taxon>
        <taxon>Gammaproteobacteria</taxon>
        <taxon>Pasteurellales</taxon>
        <taxon>Pasteurellaceae</taxon>
        <taxon>Haemophilus</taxon>
    </lineage>
</organism>
<evidence type="ECO:0000313" key="3">
    <source>
        <dbReference type="Proteomes" id="UP000253872"/>
    </source>
</evidence>
<feature type="transmembrane region" description="Helical" evidence="1">
    <location>
        <begin position="92"/>
        <end position="109"/>
    </location>
</feature>
<feature type="transmembrane region" description="Helical" evidence="1">
    <location>
        <begin position="34"/>
        <end position="56"/>
    </location>
</feature>
<feature type="transmembrane region" description="Helical" evidence="1">
    <location>
        <begin position="12"/>
        <end position="28"/>
    </location>
</feature>
<keyword evidence="1" id="KW-0812">Transmembrane</keyword>
<comment type="caution">
    <text evidence="2">The sequence shown here is derived from an EMBL/GenBank/DDBJ whole genome shotgun (WGS) entry which is preliminary data.</text>
</comment>
<reference evidence="2 3" key="1">
    <citation type="submission" date="2018-05" db="EMBL/GenBank/DDBJ databases">
        <title>Draft Genome Sequences for a Diverse set of 7 Haemophilus Species.</title>
        <authorList>
            <person name="Nichols M."/>
            <person name="Topaz N."/>
            <person name="Wang X."/>
            <person name="Wang X."/>
            <person name="Boxrud D."/>
        </authorList>
    </citation>
    <scope>NUCLEOTIDE SEQUENCE [LARGE SCALE GENOMIC DNA]</scope>
    <source>
        <strain evidence="2 3">C2002001239</strain>
    </source>
</reference>
<protein>
    <recommendedName>
        <fullName evidence="4">YwiC-like family protein</fullName>
    </recommendedName>
</protein>
<dbReference type="RefSeq" id="WP_111403113.1">
    <property type="nucleotide sequence ID" value="NZ_QEPN01000004.1"/>
</dbReference>
<evidence type="ECO:0000313" key="2">
    <source>
        <dbReference type="EMBL" id="RDE71989.1"/>
    </source>
</evidence>
<proteinExistence type="predicted"/>
<gene>
    <name evidence="2" type="ORF">DPV93_06590</name>
</gene>
<accession>A0A369YH86</accession>
<sequence>MQYSKPVISNQHGALIMALLPFLYAQFAEHHQASFYHLSFGLAWFFLYLFSYPFFANISKKPTARNRQWTMIYFALSLISALPALFYQPRLLYFILPMLPLGLIQFYFAKKRDERNLLNDIAGILTFGIIGIANGFLASDTLNFYYLLHPSLFFIATTFYIKSMVRERKNPLYMELSIALHLVLAYLYWEMGFIALFAVYLFALGRSIIVPSLSWNVKQIGMFEFLTYLLLLIALIIHG</sequence>
<evidence type="ECO:0000256" key="1">
    <source>
        <dbReference type="SAM" id="Phobius"/>
    </source>
</evidence>
<name>A0A369YH86_9PAST</name>
<dbReference type="EMBL" id="QEPN01000004">
    <property type="protein sequence ID" value="RDE71989.1"/>
    <property type="molecule type" value="Genomic_DNA"/>
</dbReference>
<feature type="transmembrane region" description="Helical" evidence="1">
    <location>
        <begin position="220"/>
        <end position="238"/>
    </location>
</feature>